<dbReference type="NCBIfam" id="TIGR04138">
    <property type="entry name" value="Plancto_Ver_chp"/>
    <property type="match status" value="1"/>
</dbReference>
<dbReference type="Proteomes" id="UP000317093">
    <property type="component" value="Chromosome"/>
</dbReference>
<proteinExistence type="predicted"/>
<accession>A0A518B2L0</accession>
<name>A0A518B2L0_9BACT</name>
<reference evidence="1 2" key="1">
    <citation type="submission" date="2019-02" db="EMBL/GenBank/DDBJ databases">
        <title>Deep-cultivation of Planctomycetes and their phenomic and genomic characterization uncovers novel biology.</title>
        <authorList>
            <person name="Wiegand S."/>
            <person name="Jogler M."/>
            <person name="Boedeker C."/>
            <person name="Pinto D."/>
            <person name="Vollmers J."/>
            <person name="Rivas-Marin E."/>
            <person name="Kohn T."/>
            <person name="Peeters S.H."/>
            <person name="Heuer A."/>
            <person name="Rast P."/>
            <person name="Oberbeckmann S."/>
            <person name="Bunk B."/>
            <person name="Jeske O."/>
            <person name="Meyerdierks A."/>
            <person name="Storesund J.E."/>
            <person name="Kallscheuer N."/>
            <person name="Luecker S."/>
            <person name="Lage O.M."/>
            <person name="Pohl T."/>
            <person name="Merkel B.J."/>
            <person name="Hornburger P."/>
            <person name="Mueller R.-W."/>
            <person name="Bruemmer F."/>
            <person name="Labrenz M."/>
            <person name="Spormann A.M."/>
            <person name="Op den Camp H."/>
            <person name="Overmann J."/>
            <person name="Amann R."/>
            <person name="Jetten M.S.M."/>
            <person name="Mascher T."/>
            <person name="Medema M.H."/>
            <person name="Devos D.P."/>
            <person name="Kaster A.-K."/>
            <person name="Ovreas L."/>
            <person name="Rohde M."/>
            <person name="Galperin M.Y."/>
            <person name="Jogler C."/>
        </authorList>
    </citation>
    <scope>NUCLEOTIDE SEQUENCE [LARGE SCALE GENOMIC DNA]</scope>
    <source>
        <strain evidence="1 2">Pan216</strain>
    </source>
</reference>
<protein>
    <submittedName>
        <fullName evidence="1">Uncharacterized protein</fullName>
    </submittedName>
</protein>
<sequence length="138" mass="16084">MSGRRSELVDIAQQDDRYAVEAYEFLCHALAYTQRMLGKVSRPAGEAAEPETQSNHVSGQQLLEGVRHYALEQFGMMAPVVFRLWGIQNTRDFGAMVYTLIEAGHWHKSDDDRLEDFDDLYDFDEVFVREYKIEWDEL</sequence>
<gene>
    <name evidence="1" type="ORF">Pan216_20200</name>
</gene>
<evidence type="ECO:0000313" key="1">
    <source>
        <dbReference type="EMBL" id="QDU61166.1"/>
    </source>
</evidence>
<dbReference type="RefSeq" id="WP_145257795.1">
    <property type="nucleotide sequence ID" value="NZ_CP036279.1"/>
</dbReference>
<evidence type="ECO:0000313" key="2">
    <source>
        <dbReference type="Proteomes" id="UP000317093"/>
    </source>
</evidence>
<dbReference type="AlphaFoldDB" id="A0A518B2L0"/>
<dbReference type="KEGG" id="knv:Pan216_20200"/>
<keyword evidence="2" id="KW-1185">Reference proteome</keyword>
<dbReference type="OrthoDB" id="282243at2"/>
<organism evidence="1 2">
    <name type="scientific">Kolteria novifilia</name>
    <dbReference type="NCBI Taxonomy" id="2527975"/>
    <lineage>
        <taxon>Bacteria</taxon>
        <taxon>Pseudomonadati</taxon>
        <taxon>Planctomycetota</taxon>
        <taxon>Planctomycetia</taxon>
        <taxon>Kolteriales</taxon>
        <taxon>Kolteriaceae</taxon>
        <taxon>Kolteria</taxon>
    </lineage>
</organism>
<dbReference type="InterPro" id="IPR026406">
    <property type="entry name" value="Ver/Plancto_CHP"/>
</dbReference>
<dbReference type="EMBL" id="CP036279">
    <property type="protein sequence ID" value="QDU61166.1"/>
    <property type="molecule type" value="Genomic_DNA"/>
</dbReference>